<proteinExistence type="predicted"/>
<dbReference type="Pfam" id="PF11159">
    <property type="entry name" value="DUF2939"/>
    <property type="match status" value="1"/>
</dbReference>
<evidence type="ECO:0008006" key="3">
    <source>
        <dbReference type="Google" id="ProtNLM"/>
    </source>
</evidence>
<evidence type="ECO:0000313" key="2">
    <source>
        <dbReference type="Proteomes" id="UP001233360"/>
    </source>
</evidence>
<dbReference type="Proteomes" id="UP001233360">
    <property type="component" value="Unassembled WGS sequence"/>
</dbReference>
<keyword evidence="2" id="KW-1185">Reference proteome</keyword>
<organism evidence="1 2">
    <name type="scientific">Acinetobacter baylyi</name>
    <dbReference type="NCBI Taxonomy" id="202950"/>
    <lineage>
        <taxon>Bacteria</taxon>
        <taxon>Pseudomonadati</taxon>
        <taxon>Pseudomonadota</taxon>
        <taxon>Gammaproteobacteria</taxon>
        <taxon>Moraxellales</taxon>
        <taxon>Moraxellaceae</taxon>
        <taxon>Acinetobacter</taxon>
    </lineage>
</organism>
<sequence length="180" mass="20873">MKQLTSLLMVVLFLFLFYVFASPYWVAYQIQQAVQNNDAKHLAQYIDFPMLQNNLKQRIHLRVLEVQEAHPEDPLHILSRVFATKLIDKVVDFTLTPEGVALLLQGKELKQSISFSRPLDSASTDHPIEQTPSVRLDYSGHYESFSQFEVTLLTEQSQEIQFILHRDGLSWKLVDIKLPF</sequence>
<reference evidence="1 2" key="1">
    <citation type="submission" date="2023-07" db="EMBL/GenBank/DDBJ databases">
        <title>Functional and genomic diversity of the sorghum phyllosphere microbiome.</title>
        <authorList>
            <person name="Shade A."/>
        </authorList>
    </citation>
    <scope>NUCLEOTIDE SEQUENCE [LARGE SCALE GENOMIC DNA]</scope>
    <source>
        <strain evidence="1 2">SORGH_AS_0887</strain>
    </source>
</reference>
<protein>
    <recommendedName>
        <fullName evidence="3">DUF2939 domain-containing protein</fullName>
    </recommendedName>
</protein>
<dbReference type="RefSeq" id="WP_004922558.1">
    <property type="nucleotide sequence ID" value="NZ_BCMA01000013.1"/>
</dbReference>
<name>A0ABU0UVG4_ACIBI</name>
<gene>
    <name evidence="1" type="ORF">QE380_001458</name>
</gene>
<accession>A0ABU0UVG4</accession>
<comment type="caution">
    <text evidence="1">The sequence shown here is derived from an EMBL/GenBank/DDBJ whole genome shotgun (WGS) entry which is preliminary data.</text>
</comment>
<dbReference type="EMBL" id="JAUTBK010000002">
    <property type="protein sequence ID" value="MDQ1208535.1"/>
    <property type="molecule type" value="Genomic_DNA"/>
</dbReference>
<evidence type="ECO:0000313" key="1">
    <source>
        <dbReference type="EMBL" id="MDQ1208535.1"/>
    </source>
</evidence>
<dbReference type="InterPro" id="IPR021330">
    <property type="entry name" value="DUF2939"/>
</dbReference>
<dbReference type="GeneID" id="45233187"/>